<sequence>MPIFLSRHRFADGSTALRNFARGPSLAIRRKSASQSAGGREALTFIPMNVVRTPPNERSSLSRLWWDETADDP</sequence>
<dbReference type="EMBL" id="KN835171">
    <property type="protein sequence ID" value="KIK45558.1"/>
    <property type="molecule type" value="Genomic_DNA"/>
</dbReference>
<accession>A0A0D0BRA3</accession>
<dbReference type="InParanoid" id="A0A0D0BRA3"/>
<dbReference type="HOGENOM" id="CLU_2706471_0_0_1"/>
<evidence type="ECO:0000313" key="1">
    <source>
        <dbReference type="EMBL" id="KIK45558.1"/>
    </source>
</evidence>
<organism evidence="1 2">
    <name type="scientific">Suillus luteus UH-Slu-Lm8-n1</name>
    <dbReference type="NCBI Taxonomy" id="930992"/>
    <lineage>
        <taxon>Eukaryota</taxon>
        <taxon>Fungi</taxon>
        <taxon>Dikarya</taxon>
        <taxon>Basidiomycota</taxon>
        <taxon>Agaricomycotina</taxon>
        <taxon>Agaricomycetes</taxon>
        <taxon>Agaricomycetidae</taxon>
        <taxon>Boletales</taxon>
        <taxon>Suillineae</taxon>
        <taxon>Suillaceae</taxon>
        <taxon>Suillus</taxon>
    </lineage>
</organism>
<dbReference type="Proteomes" id="UP000054485">
    <property type="component" value="Unassembled WGS sequence"/>
</dbReference>
<protein>
    <submittedName>
        <fullName evidence="1">Uncharacterized protein</fullName>
    </submittedName>
</protein>
<evidence type="ECO:0000313" key="2">
    <source>
        <dbReference type="Proteomes" id="UP000054485"/>
    </source>
</evidence>
<reference evidence="1 2" key="1">
    <citation type="submission" date="2014-04" db="EMBL/GenBank/DDBJ databases">
        <authorList>
            <consortium name="DOE Joint Genome Institute"/>
            <person name="Kuo A."/>
            <person name="Ruytinx J."/>
            <person name="Rineau F."/>
            <person name="Colpaert J."/>
            <person name="Kohler A."/>
            <person name="Nagy L.G."/>
            <person name="Floudas D."/>
            <person name="Copeland A."/>
            <person name="Barry K.W."/>
            <person name="Cichocki N."/>
            <person name="Veneault-Fourrey C."/>
            <person name="LaButti K."/>
            <person name="Lindquist E.A."/>
            <person name="Lipzen A."/>
            <person name="Lundell T."/>
            <person name="Morin E."/>
            <person name="Murat C."/>
            <person name="Sun H."/>
            <person name="Tunlid A."/>
            <person name="Henrissat B."/>
            <person name="Grigoriev I.V."/>
            <person name="Hibbett D.S."/>
            <person name="Martin F."/>
            <person name="Nordberg H.P."/>
            <person name="Cantor M.N."/>
            <person name="Hua S.X."/>
        </authorList>
    </citation>
    <scope>NUCLEOTIDE SEQUENCE [LARGE SCALE GENOMIC DNA]</scope>
    <source>
        <strain evidence="1 2">UH-Slu-Lm8-n1</strain>
    </source>
</reference>
<name>A0A0D0BRA3_9AGAM</name>
<proteinExistence type="predicted"/>
<reference evidence="2" key="2">
    <citation type="submission" date="2015-01" db="EMBL/GenBank/DDBJ databases">
        <title>Evolutionary Origins and Diversification of the Mycorrhizal Mutualists.</title>
        <authorList>
            <consortium name="DOE Joint Genome Institute"/>
            <consortium name="Mycorrhizal Genomics Consortium"/>
            <person name="Kohler A."/>
            <person name="Kuo A."/>
            <person name="Nagy L.G."/>
            <person name="Floudas D."/>
            <person name="Copeland A."/>
            <person name="Barry K.W."/>
            <person name="Cichocki N."/>
            <person name="Veneault-Fourrey C."/>
            <person name="LaButti K."/>
            <person name="Lindquist E.A."/>
            <person name="Lipzen A."/>
            <person name="Lundell T."/>
            <person name="Morin E."/>
            <person name="Murat C."/>
            <person name="Riley R."/>
            <person name="Ohm R."/>
            <person name="Sun H."/>
            <person name="Tunlid A."/>
            <person name="Henrissat B."/>
            <person name="Grigoriev I.V."/>
            <person name="Hibbett D.S."/>
            <person name="Martin F."/>
        </authorList>
    </citation>
    <scope>NUCLEOTIDE SEQUENCE [LARGE SCALE GENOMIC DNA]</scope>
    <source>
        <strain evidence="2">UH-Slu-Lm8-n1</strain>
    </source>
</reference>
<keyword evidence="2" id="KW-1185">Reference proteome</keyword>
<gene>
    <name evidence="1" type="ORF">CY34DRAFT_801489</name>
</gene>
<dbReference type="AlphaFoldDB" id="A0A0D0BRA3"/>